<dbReference type="GO" id="GO:0005737">
    <property type="term" value="C:cytoplasm"/>
    <property type="evidence" value="ECO:0007669"/>
    <property type="project" value="TreeGrafter"/>
</dbReference>
<dbReference type="Pfam" id="PF03133">
    <property type="entry name" value="TTL"/>
    <property type="match status" value="1"/>
</dbReference>
<reference evidence="3" key="1">
    <citation type="journal article" date="2013" name="Genetics">
        <title>The draft genome and transcriptome of Panagrellus redivivus are shaped by the harsh demands of a free-living lifestyle.</title>
        <authorList>
            <person name="Srinivasan J."/>
            <person name="Dillman A.R."/>
            <person name="Macchietto M.G."/>
            <person name="Heikkinen L."/>
            <person name="Lakso M."/>
            <person name="Fracchia K.M."/>
            <person name="Antoshechkin I."/>
            <person name="Mortazavi A."/>
            <person name="Wong G."/>
            <person name="Sternberg P.W."/>
        </authorList>
    </citation>
    <scope>NUCLEOTIDE SEQUENCE [LARGE SCALE GENOMIC DNA]</scope>
    <source>
        <strain evidence="3">MT8872</strain>
    </source>
</reference>
<accession>A0A7E4VCH0</accession>
<dbReference type="Gene3D" id="3.30.470.20">
    <property type="entry name" value="ATP-grasp fold, B domain"/>
    <property type="match status" value="1"/>
</dbReference>
<evidence type="ECO:0000313" key="4">
    <source>
        <dbReference type="WBParaSite" id="Pan_g18754.t1"/>
    </source>
</evidence>
<keyword evidence="3" id="KW-1185">Reference proteome</keyword>
<dbReference type="WBParaSite" id="Pan_g18754.t1">
    <property type="protein sequence ID" value="Pan_g18754.t1"/>
    <property type="gene ID" value="Pan_g18754"/>
</dbReference>
<dbReference type="GO" id="GO:0019098">
    <property type="term" value="P:reproductive behavior"/>
    <property type="evidence" value="ECO:0007669"/>
    <property type="project" value="UniProtKB-ARBA"/>
</dbReference>
<dbReference type="InterPro" id="IPR004344">
    <property type="entry name" value="TTL/TTLL_fam"/>
</dbReference>
<dbReference type="AlphaFoldDB" id="A0A7E4VCH0"/>
<evidence type="ECO:0000259" key="2">
    <source>
        <dbReference type="Pfam" id="PF25556"/>
    </source>
</evidence>
<dbReference type="PROSITE" id="PS51221">
    <property type="entry name" value="TTL"/>
    <property type="match status" value="1"/>
</dbReference>
<dbReference type="InterPro" id="IPR057954">
    <property type="entry name" value="SET_TTL12"/>
</dbReference>
<comment type="similarity">
    <text evidence="1">Belongs to the tubulin--tyrosine ligase family.</text>
</comment>
<name>A0A7E4VCH0_PANRE</name>
<dbReference type="PANTHER" id="PTHR46088:SF1">
    <property type="entry name" value="TUBULIN--TYROSINE LIGASE-LIKE PROTEIN 12"/>
    <property type="match status" value="1"/>
</dbReference>
<reference evidence="4" key="2">
    <citation type="submission" date="2020-10" db="UniProtKB">
        <authorList>
            <consortium name="WormBaseParasite"/>
        </authorList>
    </citation>
    <scope>IDENTIFICATION</scope>
</reference>
<evidence type="ECO:0000313" key="3">
    <source>
        <dbReference type="Proteomes" id="UP000492821"/>
    </source>
</evidence>
<dbReference type="InterPro" id="IPR027749">
    <property type="entry name" value="TTLL12"/>
</dbReference>
<dbReference type="Proteomes" id="UP000492821">
    <property type="component" value="Unassembled WGS sequence"/>
</dbReference>
<feature type="domain" description="Tubulin--tyrosine ligase-like protein 12 SET-like" evidence="2">
    <location>
        <begin position="75"/>
        <end position="115"/>
    </location>
</feature>
<sequence length="678" mass="76933">MTSEQQPSDDFSYEEFVGFHESQLKASGVPEHFWPKLFEKLNNQIFDAGETFQVIVEQDEDGLPSAWSALALTDIAVADPKNIYLVDHAWTFQPNTARQILDEHSGLKARLKDFFAAEDTQDDNNSCSDYVGSESGEVRHTDSVARFNDIPGAQGDAPAPDAAEADDAICADSKDKDIRETNMILRNIWKVAQTYTVKQRNEVLNETDVAVWYVPDEFGARIGHSDTPNFRMVPFFYAFHRCAYSLLFPLKDVEAGDTITRDFIDSKLARDHPGWRAHLLVPFAGGDYSDGEIQPVVKSLEYFTSGRIPDDLAENANNAVAGVLQEGKPVKIYADDTQLIEHLKDIKYELVDSFENADIIWFRKHFHTYKQLSEANPKALVNQFPLEATLTVKDLLAATIYASTDGKIVDEDTLEAQPKWYPLTYNLNLELPQFVAYFQRRAARNLDNTWIVKPWNLARSLDIHVTDNLNAIIRLAESGPKIVSKYITKPVLFRRPDNGNLVKYDLRFIVFVKSLKPLKIAVYNNFWVRFAINEFNLDQLDDTDTHFSVHNYAEDGSKVLQMKCEDFVSQFEKLHGLKWTADVQAKIYATVKTAFETTSRLEPPRCIAANAQSRAMFGLDIMLEWADLDQTAVNAVFIEGNFMPDCTRACEYYPDFADVAFKTLFSDADASNDHVTFL</sequence>
<evidence type="ECO:0000256" key="1">
    <source>
        <dbReference type="ARBA" id="ARBA00006820"/>
    </source>
</evidence>
<organism evidence="3 4">
    <name type="scientific">Panagrellus redivivus</name>
    <name type="common">Microworm</name>
    <dbReference type="NCBI Taxonomy" id="6233"/>
    <lineage>
        <taxon>Eukaryota</taxon>
        <taxon>Metazoa</taxon>
        <taxon>Ecdysozoa</taxon>
        <taxon>Nematoda</taxon>
        <taxon>Chromadorea</taxon>
        <taxon>Rhabditida</taxon>
        <taxon>Tylenchina</taxon>
        <taxon>Panagrolaimomorpha</taxon>
        <taxon>Panagrolaimoidea</taxon>
        <taxon>Panagrolaimidae</taxon>
        <taxon>Panagrellus</taxon>
    </lineage>
</organism>
<proteinExistence type="inferred from homology"/>
<protein>
    <submittedName>
        <fullName evidence="4">Tubulin--tyrosine ligase-like protein 12</fullName>
    </submittedName>
</protein>
<feature type="domain" description="Tubulin--tyrosine ligase-like protein 12 SET-like" evidence="2">
    <location>
        <begin position="180"/>
        <end position="264"/>
    </location>
</feature>
<dbReference type="Pfam" id="PF25556">
    <property type="entry name" value="SET_TTL"/>
    <property type="match status" value="2"/>
</dbReference>
<dbReference type="PANTHER" id="PTHR46088">
    <property type="entry name" value="TUBULIN--TYROSINE LIGASE-LIKE PROTEIN 12"/>
    <property type="match status" value="1"/>
</dbReference>